<keyword evidence="1" id="KW-0238">DNA-binding</keyword>
<evidence type="ECO:0000259" key="2">
    <source>
        <dbReference type="PROSITE" id="PS51253"/>
    </source>
</evidence>
<reference evidence="3" key="1">
    <citation type="submission" date="2021-06" db="EMBL/GenBank/DDBJ databases">
        <authorList>
            <person name="Kallberg Y."/>
            <person name="Tangrot J."/>
            <person name="Rosling A."/>
        </authorList>
    </citation>
    <scope>NUCLEOTIDE SEQUENCE</scope>
    <source>
        <strain evidence="3">FL966</strain>
    </source>
</reference>
<name>A0A9N8W4D6_9GLOM</name>
<dbReference type="Proteomes" id="UP000789759">
    <property type="component" value="Unassembled WGS sequence"/>
</dbReference>
<dbReference type="Gene3D" id="1.10.10.60">
    <property type="entry name" value="Homeodomain-like"/>
    <property type="match status" value="1"/>
</dbReference>
<dbReference type="InterPro" id="IPR006600">
    <property type="entry name" value="HTH_CenpB_DNA-bd_dom"/>
</dbReference>
<protein>
    <submittedName>
        <fullName evidence="3">5717_t:CDS:1</fullName>
    </submittedName>
</protein>
<accession>A0A9N8W4D6</accession>
<dbReference type="InterPro" id="IPR009057">
    <property type="entry name" value="Homeodomain-like_sf"/>
</dbReference>
<dbReference type="PROSITE" id="PS51253">
    <property type="entry name" value="HTH_CENPB"/>
    <property type="match status" value="1"/>
</dbReference>
<evidence type="ECO:0000313" key="3">
    <source>
        <dbReference type="EMBL" id="CAG8471622.1"/>
    </source>
</evidence>
<dbReference type="EMBL" id="CAJVQA010000378">
    <property type="protein sequence ID" value="CAG8471622.1"/>
    <property type="molecule type" value="Genomic_DNA"/>
</dbReference>
<dbReference type="SUPFAM" id="SSF46689">
    <property type="entry name" value="Homeodomain-like"/>
    <property type="match status" value="1"/>
</dbReference>
<dbReference type="OrthoDB" id="125347at2759"/>
<evidence type="ECO:0000313" key="4">
    <source>
        <dbReference type="Proteomes" id="UP000789759"/>
    </source>
</evidence>
<comment type="caution">
    <text evidence="3">The sequence shown here is derived from an EMBL/GenBank/DDBJ whole genome shotgun (WGS) entry which is preliminary data.</text>
</comment>
<sequence>MSSKISLTNDQHKKICIQKQNNLTMTQEELAKWAKEEFVLQPQLDEALANWVLQCQARKIQLTGKLIHEKRCKLAEQIGLNPQDCNTPDFSVGWLLLFEQCYNFKMHKIHGEKTITNCFHHTGLFDYEITTAICKVYPNDEDLSVLTELEESLQILSSCHPMSIAHYTSSPEETDIVHQEFTDADLLASMTPENDDTDSINKSNSSFITPSNPVRLDAIRTVISLLDTTISDHNTVLRTLHSLQ</sequence>
<proteinExistence type="predicted"/>
<evidence type="ECO:0000256" key="1">
    <source>
        <dbReference type="ARBA" id="ARBA00023125"/>
    </source>
</evidence>
<gene>
    <name evidence="3" type="ORF">CPELLU_LOCUS1100</name>
</gene>
<dbReference type="GO" id="GO:0003677">
    <property type="term" value="F:DNA binding"/>
    <property type="evidence" value="ECO:0007669"/>
    <property type="project" value="UniProtKB-KW"/>
</dbReference>
<keyword evidence="4" id="KW-1185">Reference proteome</keyword>
<dbReference type="Pfam" id="PF03221">
    <property type="entry name" value="HTH_Tnp_Tc5"/>
    <property type="match status" value="1"/>
</dbReference>
<organism evidence="3 4">
    <name type="scientific">Cetraspora pellucida</name>
    <dbReference type="NCBI Taxonomy" id="1433469"/>
    <lineage>
        <taxon>Eukaryota</taxon>
        <taxon>Fungi</taxon>
        <taxon>Fungi incertae sedis</taxon>
        <taxon>Mucoromycota</taxon>
        <taxon>Glomeromycotina</taxon>
        <taxon>Glomeromycetes</taxon>
        <taxon>Diversisporales</taxon>
        <taxon>Gigasporaceae</taxon>
        <taxon>Cetraspora</taxon>
    </lineage>
</organism>
<feature type="domain" description="HTH CENPB-type" evidence="2">
    <location>
        <begin position="32"/>
        <end position="108"/>
    </location>
</feature>
<dbReference type="AlphaFoldDB" id="A0A9N8W4D6"/>